<dbReference type="EMBL" id="MN740006">
    <property type="protein sequence ID" value="QHT83141.1"/>
    <property type="molecule type" value="Genomic_DNA"/>
</dbReference>
<evidence type="ECO:0000256" key="1">
    <source>
        <dbReference type="SAM" id="MobiDB-lite"/>
    </source>
</evidence>
<sequence>MSLSHGWNYKKYLTLCSLLTSRNPKYNYEEIIDELMPMLKIKAIISIPLDATEEQKKQMKDDIEAIFENKLINKNYIGFINVILLQCTISYTRRYKNVYNDSYDAFFKIKIDGEIDVDAWKNTEILTDLLADNSRFEEVGEIFIRNIQNLENKKEYTLENIQDPTVQIFLIRWIDVFSSDEIIRGYFLNIHYGEVTTTKRWADAEYMVPYDFLEHDVTHSTTDYCINKRHYNASQMNYFFDFYKHCAATLNKEQFRKIRVYFFLQLHEGTCFLDPNEVHKAITIFQHYLNTIHVTEYSDTSGWDADRLSNKFDLLEMIPKSRLEVTKRDLSRLPKEKLEQIFEWIFSYSPDFLNMEPSDFSKLDLDTLWHQIPKSLLDIIIKSIRKDKIKDYLIECIVLYKVEYDSWSKSLRKSVQTKKSVTKKSVTKKSVSKKTVSKKTVSKKSFKGMKGSLK</sequence>
<organism evidence="2">
    <name type="scientific">viral metagenome</name>
    <dbReference type="NCBI Taxonomy" id="1070528"/>
    <lineage>
        <taxon>unclassified sequences</taxon>
        <taxon>metagenomes</taxon>
        <taxon>organismal metagenomes</taxon>
    </lineage>
</organism>
<proteinExistence type="predicted"/>
<reference evidence="2" key="1">
    <citation type="journal article" date="2020" name="Nature">
        <title>Giant virus diversity and host interactions through global metagenomics.</title>
        <authorList>
            <person name="Schulz F."/>
            <person name="Roux S."/>
            <person name="Paez-Espino D."/>
            <person name="Jungbluth S."/>
            <person name="Walsh D.A."/>
            <person name="Denef V.J."/>
            <person name="McMahon K.D."/>
            <person name="Konstantinidis K.T."/>
            <person name="Eloe-Fadrosh E.A."/>
            <person name="Kyrpides N.C."/>
            <person name="Woyke T."/>
        </authorList>
    </citation>
    <scope>NUCLEOTIDE SEQUENCE</scope>
    <source>
        <strain evidence="2">GVMAG-M-3300023184-167</strain>
    </source>
</reference>
<feature type="region of interest" description="Disordered" evidence="1">
    <location>
        <begin position="415"/>
        <end position="454"/>
    </location>
</feature>
<evidence type="ECO:0000313" key="2">
    <source>
        <dbReference type="EMBL" id="QHT83141.1"/>
    </source>
</evidence>
<name>A0A6C0HR29_9ZZZZ</name>
<protein>
    <submittedName>
        <fullName evidence="2">Uncharacterized protein</fullName>
    </submittedName>
</protein>
<dbReference type="AlphaFoldDB" id="A0A6C0HR29"/>
<accession>A0A6C0HR29</accession>